<proteinExistence type="predicted"/>
<evidence type="ECO:0000256" key="1">
    <source>
        <dbReference type="SAM" id="Phobius"/>
    </source>
</evidence>
<keyword evidence="1" id="KW-0472">Membrane</keyword>
<feature type="transmembrane region" description="Helical" evidence="1">
    <location>
        <begin position="12"/>
        <end position="35"/>
    </location>
</feature>
<comment type="caution">
    <text evidence="2">The sequence shown here is derived from an EMBL/GenBank/DDBJ whole genome shotgun (WGS) entry which is preliminary data.</text>
</comment>
<dbReference type="EMBL" id="JAJNBZ010000004">
    <property type="protein sequence ID" value="MCE5169246.1"/>
    <property type="molecule type" value="Genomic_DNA"/>
</dbReference>
<gene>
    <name evidence="2" type="ORF">LQV63_07975</name>
</gene>
<keyword evidence="1" id="KW-0812">Transmembrane</keyword>
<evidence type="ECO:0000313" key="2">
    <source>
        <dbReference type="EMBL" id="MCE5169246.1"/>
    </source>
</evidence>
<protein>
    <submittedName>
        <fullName evidence="2">AtpZ/AtpI family protein</fullName>
    </submittedName>
</protein>
<keyword evidence="3" id="KW-1185">Reference proteome</keyword>
<dbReference type="Pfam" id="PF09527">
    <property type="entry name" value="ATPase_gene1"/>
    <property type="match status" value="1"/>
</dbReference>
<dbReference type="RefSeq" id="WP_019424654.1">
    <property type="nucleotide sequence ID" value="NZ_JAJNBZ010000004.1"/>
</dbReference>
<reference evidence="2 3" key="1">
    <citation type="submission" date="2021-11" db="EMBL/GenBank/DDBJ databases">
        <title>Draft genome sequence of Paenibacillus profundus YoMME, a new Gram-positive bacteria with exoelectrogenic properties.</title>
        <authorList>
            <person name="Hubenova Y."/>
            <person name="Hubenova E."/>
            <person name="Manasiev Y."/>
            <person name="Peykov S."/>
            <person name="Mitov M."/>
        </authorList>
    </citation>
    <scope>NUCLEOTIDE SEQUENCE [LARGE SCALE GENOMIC DNA]</scope>
    <source>
        <strain evidence="2 3">YoMME</strain>
    </source>
</reference>
<dbReference type="InterPro" id="IPR032820">
    <property type="entry name" value="ATPase_put"/>
</dbReference>
<sequence>MKTTKRNDNLWLVALSIGGAGVMLAIYILIGFFVGKWLAHALDGPKLWLAVGAISGMCLGIANIVYFVRKFMGEQDE</sequence>
<feature type="transmembrane region" description="Helical" evidence="1">
    <location>
        <begin position="47"/>
        <end position="68"/>
    </location>
</feature>
<organism evidence="2 3">
    <name type="scientific">Paenibacillus profundus</name>
    <dbReference type="NCBI Taxonomy" id="1173085"/>
    <lineage>
        <taxon>Bacteria</taxon>
        <taxon>Bacillati</taxon>
        <taxon>Bacillota</taxon>
        <taxon>Bacilli</taxon>
        <taxon>Bacillales</taxon>
        <taxon>Paenibacillaceae</taxon>
        <taxon>Paenibacillus</taxon>
    </lineage>
</organism>
<name>A0ABS8YCB2_9BACL</name>
<evidence type="ECO:0000313" key="3">
    <source>
        <dbReference type="Proteomes" id="UP001199916"/>
    </source>
</evidence>
<dbReference type="Proteomes" id="UP001199916">
    <property type="component" value="Unassembled WGS sequence"/>
</dbReference>
<keyword evidence="1" id="KW-1133">Transmembrane helix</keyword>
<accession>A0ABS8YCB2</accession>